<evidence type="ECO:0000313" key="2">
    <source>
        <dbReference type="EMBL" id="MCY0092864.1"/>
    </source>
</evidence>
<comment type="caution">
    <text evidence="2">The sequence shown here is derived from an EMBL/GenBank/DDBJ whole genome shotgun (WGS) entry which is preliminary data.</text>
</comment>
<accession>A0ABT3YAN5</accession>
<keyword evidence="3" id="KW-1185">Reference proteome</keyword>
<dbReference type="Pfam" id="PF13460">
    <property type="entry name" value="NAD_binding_10"/>
    <property type="match status" value="1"/>
</dbReference>
<dbReference type="PANTHER" id="PTHR48079:SF6">
    <property type="entry name" value="NAD(P)-BINDING DOMAIN-CONTAINING PROTEIN-RELATED"/>
    <property type="match status" value="1"/>
</dbReference>
<sequence length="319" mass="34366">MKTIAILGARGRLSRMVARAFLAQNWRVIAITRNGALPEGLSQAEGRAADAMDQAALIAACRGADVIFNGLNPIYTEWADRVPVFTANVIAAARASGALHLLPGNVYNYGRSIPEIADETTPMPGETAKGKIRNAMEQSFKDAAKDGVKTSILRAGDFYGGDGRGSWFDLSITARLDKGVFTWPGAMDIDHAWAYLPDLAQAFVKLAEKGCDETGFESYTFAGHSLSGTQMKRHIEKALGGKSLKRAGIPWLLLRTGGLVVPMWREISEMSYLWFTPHRLSGDKLAAAIGPIAETAPEKAVAEALAELDHQVSQHSKAA</sequence>
<proteinExistence type="predicted"/>
<dbReference type="PANTHER" id="PTHR48079">
    <property type="entry name" value="PROTEIN YEEZ"/>
    <property type="match status" value="1"/>
</dbReference>
<dbReference type="InterPro" id="IPR051783">
    <property type="entry name" value="NAD(P)-dependent_oxidoreduct"/>
</dbReference>
<organism evidence="2 3">
    <name type="scientific">Hoeflea ulvae</name>
    <dbReference type="NCBI Taxonomy" id="2983764"/>
    <lineage>
        <taxon>Bacteria</taxon>
        <taxon>Pseudomonadati</taxon>
        <taxon>Pseudomonadota</taxon>
        <taxon>Alphaproteobacteria</taxon>
        <taxon>Hyphomicrobiales</taxon>
        <taxon>Rhizobiaceae</taxon>
        <taxon>Hoeflea</taxon>
    </lineage>
</organism>
<feature type="domain" description="NAD(P)-binding" evidence="1">
    <location>
        <begin position="8"/>
        <end position="158"/>
    </location>
</feature>
<dbReference type="Gene3D" id="3.40.50.720">
    <property type="entry name" value="NAD(P)-binding Rossmann-like Domain"/>
    <property type="match status" value="1"/>
</dbReference>
<dbReference type="SUPFAM" id="SSF51735">
    <property type="entry name" value="NAD(P)-binding Rossmann-fold domains"/>
    <property type="match status" value="1"/>
</dbReference>
<dbReference type="Proteomes" id="UP001081283">
    <property type="component" value="Unassembled WGS sequence"/>
</dbReference>
<dbReference type="InterPro" id="IPR016040">
    <property type="entry name" value="NAD(P)-bd_dom"/>
</dbReference>
<name>A0ABT3YAN5_9HYPH</name>
<dbReference type="InterPro" id="IPR036291">
    <property type="entry name" value="NAD(P)-bd_dom_sf"/>
</dbReference>
<evidence type="ECO:0000259" key="1">
    <source>
        <dbReference type="Pfam" id="PF13460"/>
    </source>
</evidence>
<gene>
    <name evidence="2" type="ORF">OEG82_02245</name>
</gene>
<dbReference type="EMBL" id="JAOVZQ010000001">
    <property type="protein sequence ID" value="MCY0092864.1"/>
    <property type="molecule type" value="Genomic_DNA"/>
</dbReference>
<protein>
    <submittedName>
        <fullName evidence="2">NAD(P)H-binding protein</fullName>
    </submittedName>
</protein>
<dbReference type="RefSeq" id="WP_267610836.1">
    <property type="nucleotide sequence ID" value="NZ_JAOVZQ010000001.1"/>
</dbReference>
<evidence type="ECO:0000313" key="3">
    <source>
        <dbReference type="Proteomes" id="UP001081283"/>
    </source>
</evidence>
<reference evidence="2" key="1">
    <citation type="submission" date="2022-10" db="EMBL/GenBank/DDBJ databases">
        <title>Hoeflea sp. J2-29, isolated from marine algae.</title>
        <authorList>
            <person name="Kristyanto S."/>
            <person name="Kim J.M."/>
            <person name="Jeon C.O."/>
        </authorList>
    </citation>
    <scope>NUCLEOTIDE SEQUENCE</scope>
    <source>
        <strain evidence="2">J2-29</strain>
    </source>
</reference>